<protein>
    <submittedName>
        <fullName evidence="2">Uncharacterized protein</fullName>
    </submittedName>
</protein>
<keyword evidence="1" id="KW-1133">Transmembrane helix</keyword>
<dbReference type="KEGG" id="pba:PSEBR_a2602"/>
<feature type="transmembrane region" description="Helical" evidence="1">
    <location>
        <begin position="59"/>
        <end position="85"/>
    </location>
</feature>
<dbReference type="HOGENOM" id="CLU_933402_0_0_6"/>
<name>F2KH43_PSEBN</name>
<evidence type="ECO:0000256" key="1">
    <source>
        <dbReference type="SAM" id="Phobius"/>
    </source>
</evidence>
<keyword evidence="1" id="KW-0472">Membrane</keyword>
<organism evidence="2 3">
    <name type="scientific">Pseudomonas brassicacearum (strain NFM421)</name>
    <dbReference type="NCBI Taxonomy" id="994484"/>
    <lineage>
        <taxon>Bacteria</taxon>
        <taxon>Pseudomonadati</taxon>
        <taxon>Pseudomonadota</taxon>
        <taxon>Gammaproteobacteria</taxon>
        <taxon>Pseudomonadales</taxon>
        <taxon>Pseudomonadaceae</taxon>
        <taxon>Pseudomonas</taxon>
    </lineage>
</organism>
<feature type="transmembrane region" description="Helical" evidence="1">
    <location>
        <begin position="105"/>
        <end position="123"/>
    </location>
</feature>
<dbReference type="EMBL" id="CP002585">
    <property type="protein sequence ID" value="AEA68892.1"/>
    <property type="molecule type" value="Genomic_DNA"/>
</dbReference>
<keyword evidence="1" id="KW-0812">Transmembrane</keyword>
<evidence type="ECO:0000313" key="3">
    <source>
        <dbReference type="Proteomes" id="UP000006692"/>
    </source>
</evidence>
<dbReference type="Proteomes" id="UP000006692">
    <property type="component" value="Chromosome"/>
</dbReference>
<evidence type="ECO:0000313" key="2">
    <source>
        <dbReference type="EMBL" id="AEA68892.1"/>
    </source>
</evidence>
<dbReference type="AlphaFoldDB" id="F2KH43"/>
<reference key="2">
    <citation type="submission" date="2011-03" db="EMBL/GenBank/DDBJ databases">
        <title>Complete Genome Sequence of a beneficial plant roots-associated bacterium Pseudomonas brassicacearum.</title>
        <authorList>
            <person name="Ortet P."/>
            <person name="Barakat M."/>
            <person name="Lalaouna D."/>
            <person name="Fochesato S."/>
            <person name="Barbe V."/>
            <person name="Santaella C."/>
            <person name="Heulin T."/>
            <person name="Achouak W."/>
        </authorList>
    </citation>
    <scope>NUCLEOTIDE SEQUENCE</scope>
    <source>
        <strain>NFM421</strain>
    </source>
</reference>
<accession>F2KH43</accession>
<proteinExistence type="predicted"/>
<reference evidence="2 3" key="1">
    <citation type="journal article" date="2011" name="J. Bacteriol.">
        <title>Complete genome sequence of a beneficial plant root-associated bacterium, Pseudomonas brassicacearum.</title>
        <authorList>
            <person name="Ortet P."/>
            <person name="Barakat M."/>
            <person name="Lalaouna D."/>
            <person name="Fochesato S."/>
            <person name="Barbe V."/>
            <person name="Vacherie B."/>
            <person name="Santaella C."/>
            <person name="Heulin T."/>
            <person name="Achouak W."/>
        </authorList>
    </citation>
    <scope>NUCLEOTIDE SEQUENCE [LARGE SCALE GENOMIC DNA]</scope>
    <source>
        <strain evidence="2 3">NFM421</strain>
    </source>
</reference>
<sequence length="325" mass="36798">MLDHDDFKGMIRSMSDDTCSLYIRFQTPDPDIGPRERVPMLEQELAWAREHATMHRFSWIMVLVPPLGLGPVLPGIAFSLGLLVYQGLSAPGVNLDRIVEASLDWLVLATLLFMAAWVLHNYLRDKRDPTKRYWQSMPDQGLVELEHHTLVCGVNLWSNDYDPDCNTLMQWTDGKLKCVQDSGVSQWILAKTAAGHWLVLKEQFSGDFSYGREGQMPAPDKLLQPRQQLAIAFAPGTNLQLGRRFDGPPMPLVDTPYWLSADELKRLVEAAHHWNFLPPNRYGVINDQDAAWVQRLLNRAQASVGPVGAVERSEAAIFPRHLSHK</sequence>
<gene>
    <name evidence="2" type="ORF">PSEBR_a2602</name>
</gene>